<keyword evidence="5" id="KW-1185">Reference proteome</keyword>
<reference evidence="4" key="1">
    <citation type="submission" date="2021-03" db="EMBL/GenBank/DDBJ databases">
        <title>Chromosome level genome of the anhydrobiotic midge Polypedilum vanderplanki.</title>
        <authorList>
            <person name="Yoshida Y."/>
            <person name="Kikawada T."/>
            <person name="Gusev O."/>
        </authorList>
    </citation>
    <scope>NUCLEOTIDE SEQUENCE</scope>
    <source>
        <strain evidence="4">NIAS01</strain>
        <tissue evidence="4">Whole body or cell culture</tissue>
    </source>
</reference>
<dbReference type="Proteomes" id="UP001107558">
    <property type="component" value="Chromosome 2"/>
</dbReference>
<dbReference type="GO" id="GO:0005737">
    <property type="term" value="C:cytoplasm"/>
    <property type="evidence" value="ECO:0007669"/>
    <property type="project" value="UniProtKB-ARBA"/>
</dbReference>
<proteinExistence type="inferred from homology"/>
<dbReference type="InterPro" id="IPR037587">
    <property type="entry name" value="LAMTOR2-like"/>
</dbReference>
<dbReference type="AlphaFoldDB" id="A0A9J6C9J6"/>
<accession>A0A9J6C9J6</accession>
<evidence type="ECO:0000313" key="4">
    <source>
        <dbReference type="EMBL" id="KAG5678639.1"/>
    </source>
</evidence>
<dbReference type="OrthoDB" id="271745at2759"/>
<dbReference type="SUPFAM" id="SSF103196">
    <property type="entry name" value="Roadblock/LC7 domain"/>
    <property type="match status" value="1"/>
</dbReference>
<dbReference type="EMBL" id="JADBJN010000002">
    <property type="protein sequence ID" value="KAG5678639.1"/>
    <property type="molecule type" value="Genomic_DNA"/>
</dbReference>
<dbReference type="InterPro" id="IPR004942">
    <property type="entry name" value="Roadblock/LAMTOR2_dom"/>
</dbReference>
<protein>
    <recommendedName>
        <fullName evidence="2">Ragulator complex protein LAMTOR2 homolog</fullName>
    </recommendedName>
</protein>
<name>A0A9J6C9J6_POLVA</name>
<evidence type="ECO:0000313" key="5">
    <source>
        <dbReference type="Proteomes" id="UP001107558"/>
    </source>
</evidence>
<organism evidence="4 5">
    <name type="scientific">Polypedilum vanderplanki</name>
    <name type="common">Sleeping chironomid midge</name>
    <dbReference type="NCBI Taxonomy" id="319348"/>
    <lineage>
        <taxon>Eukaryota</taxon>
        <taxon>Metazoa</taxon>
        <taxon>Ecdysozoa</taxon>
        <taxon>Arthropoda</taxon>
        <taxon>Hexapoda</taxon>
        <taxon>Insecta</taxon>
        <taxon>Pterygota</taxon>
        <taxon>Neoptera</taxon>
        <taxon>Endopterygota</taxon>
        <taxon>Diptera</taxon>
        <taxon>Nematocera</taxon>
        <taxon>Chironomoidea</taxon>
        <taxon>Chironomidae</taxon>
        <taxon>Chironominae</taxon>
        <taxon>Polypedilum</taxon>
        <taxon>Polypedilum</taxon>
    </lineage>
</organism>
<dbReference type="Gene3D" id="3.30.450.30">
    <property type="entry name" value="Dynein light chain 2a, cytoplasmic"/>
    <property type="match status" value="1"/>
</dbReference>
<comment type="similarity">
    <text evidence="1">Belongs to the GAMAD family.</text>
</comment>
<dbReference type="PANTHER" id="PTHR13323">
    <property type="entry name" value="LATE ENDOSOMAL/LYSOSOMAL MP1 INTERACTING PROTEIN"/>
    <property type="match status" value="1"/>
</dbReference>
<dbReference type="Pfam" id="PF03259">
    <property type="entry name" value="Robl_LC7"/>
    <property type="match status" value="1"/>
</dbReference>
<dbReference type="GO" id="GO:0060090">
    <property type="term" value="F:molecular adaptor activity"/>
    <property type="evidence" value="ECO:0007669"/>
    <property type="project" value="InterPro"/>
</dbReference>
<sequence>MLKPKVLTNVLSQANTGGVENTLLLNSDGTLLAFSGFHNRDARITSAIASNVWCAYEKHGHNSFREDPLNYLIINCEGGNVIVTQVANLLLCLYATTNDFGLLKAKIAKLKETLEQPLMSIS</sequence>
<dbReference type="GO" id="GO:0005085">
    <property type="term" value="F:guanyl-nucleotide exchange factor activity"/>
    <property type="evidence" value="ECO:0007669"/>
    <property type="project" value="InterPro"/>
</dbReference>
<evidence type="ECO:0000256" key="1">
    <source>
        <dbReference type="ARBA" id="ARBA00007191"/>
    </source>
</evidence>
<feature type="domain" description="Roadblock/LAMTOR2" evidence="3">
    <location>
        <begin position="7"/>
        <end position="95"/>
    </location>
</feature>
<gene>
    <name evidence="4" type="ORF">PVAND_008295</name>
</gene>
<evidence type="ECO:0000259" key="3">
    <source>
        <dbReference type="SMART" id="SM00960"/>
    </source>
</evidence>
<comment type="caution">
    <text evidence="4">The sequence shown here is derived from an EMBL/GenBank/DDBJ whole genome shotgun (WGS) entry which is preliminary data.</text>
</comment>
<dbReference type="FunFam" id="3.30.450.30:FF:000004">
    <property type="entry name" value="ragulator complex protein LAMTOR2"/>
    <property type="match status" value="1"/>
</dbReference>
<evidence type="ECO:0000256" key="2">
    <source>
        <dbReference type="ARBA" id="ARBA00072715"/>
    </source>
</evidence>
<dbReference type="SMART" id="SM00960">
    <property type="entry name" value="Robl_LC7"/>
    <property type="match status" value="1"/>
</dbReference>
<dbReference type="GO" id="GO:0032008">
    <property type="term" value="P:positive regulation of TOR signaling"/>
    <property type="evidence" value="ECO:0007669"/>
    <property type="project" value="InterPro"/>
</dbReference>